<dbReference type="EMBL" id="FPHN01000203">
    <property type="protein sequence ID" value="SFV66391.1"/>
    <property type="molecule type" value="Genomic_DNA"/>
</dbReference>
<dbReference type="PANTHER" id="PTHR30329">
    <property type="entry name" value="STATOR ELEMENT OF FLAGELLAR MOTOR COMPLEX"/>
    <property type="match status" value="1"/>
</dbReference>
<evidence type="ECO:0000313" key="4">
    <source>
        <dbReference type="EMBL" id="SFV66391.1"/>
    </source>
</evidence>
<keyword evidence="1" id="KW-0175">Coiled coil</keyword>
<keyword evidence="2" id="KW-0472">Membrane</keyword>
<feature type="transmembrane region" description="Helical" evidence="2">
    <location>
        <begin position="16"/>
        <end position="39"/>
    </location>
</feature>
<feature type="coiled-coil region" evidence="1">
    <location>
        <begin position="195"/>
        <end position="229"/>
    </location>
</feature>
<sequence length="393" mass="44927">MFKEKNNNNSQNSNFWISYADLMAGLLFVFILLIGSIMVKSTTLRNALHDKETILDKQKDALTEQEEVLDEQSDNLIDLSQNIAIKTDEITKLRNLLAKRDASLEQSNKDLILSKKSLKLKSNELNNLNQLLLAQNTKIDKYSNHIVILQNMTKEQNSTINRNKTQLDDYKNRVLLLSNTLTKQDESLKMNEEKLLKLVQALDNKQTKYDKLLENLQAQKAKIKSLTGIKVKVISELKASLGKKINIDKNSGSLRLASNILFDKGSATLKDGAKKELKANFIEYVDALISNPNIKKYLDKIIIEGHSDSDGSYLYNLDLSQKRAFAVMHYLLTLDYIRKHNIKEKLVASGRSYLDTIKVNGVEDKDASRRIEVKFRLKNEDAMYEIERILDAD</sequence>
<dbReference type="CDD" id="cd07185">
    <property type="entry name" value="OmpA_C-like"/>
    <property type="match status" value="1"/>
</dbReference>
<feature type="coiled-coil region" evidence="1">
    <location>
        <begin position="55"/>
        <end position="82"/>
    </location>
</feature>
<dbReference type="AlphaFoldDB" id="A0A1W1CL51"/>
<dbReference type="Gene3D" id="3.30.1330.60">
    <property type="entry name" value="OmpA-like domain"/>
    <property type="match status" value="1"/>
</dbReference>
<evidence type="ECO:0000256" key="1">
    <source>
        <dbReference type="SAM" id="Coils"/>
    </source>
</evidence>
<dbReference type="InterPro" id="IPR050330">
    <property type="entry name" value="Bact_OuterMem_StrucFunc"/>
</dbReference>
<dbReference type="PANTHER" id="PTHR30329:SF21">
    <property type="entry name" value="LIPOPROTEIN YIAD-RELATED"/>
    <property type="match status" value="1"/>
</dbReference>
<name>A0A1W1CL51_9ZZZZ</name>
<reference evidence="4" key="1">
    <citation type="submission" date="2016-10" db="EMBL/GenBank/DDBJ databases">
        <authorList>
            <person name="de Groot N.N."/>
        </authorList>
    </citation>
    <scope>NUCLEOTIDE SEQUENCE</scope>
</reference>
<keyword evidence="2" id="KW-0812">Transmembrane</keyword>
<keyword evidence="2" id="KW-1133">Transmembrane helix</keyword>
<dbReference type="SUPFAM" id="SSF103088">
    <property type="entry name" value="OmpA-like"/>
    <property type="match status" value="1"/>
</dbReference>
<organism evidence="4">
    <name type="scientific">hydrothermal vent metagenome</name>
    <dbReference type="NCBI Taxonomy" id="652676"/>
    <lineage>
        <taxon>unclassified sequences</taxon>
        <taxon>metagenomes</taxon>
        <taxon>ecological metagenomes</taxon>
    </lineage>
</organism>
<accession>A0A1W1CL51</accession>
<evidence type="ECO:0000256" key="2">
    <source>
        <dbReference type="SAM" id="Phobius"/>
    </source>
</evidence>
<dbReference type="InterPro" id="IPR006665">
    <property type="entry name" value="OmpA-like"/>
</dbReference>
<dbReference type="Pfam" id="PF00691">
    <property type="entry name" value="OmpA"/>
    <property type="match status" value="1"/>
</dbReference>
<evidence type="ECO:0000259" key="3">
    <source>
        <dbReference type="PROSITE" id="PS51123"/>
    </source>
</evidence>
<feature type="domain" description="OmpA-like" evidence="3">
    <location>
        <begin position="249"/>
        <end position="379"/>
    </location>
</feature>
<dbReference type="PROSITE" id="PS51123">
    <property type="entry name" value="OMPA_2"/>
    <property type="match status" value="1"/>
</dbReference>
<protein>
    <recommendedName>
        <fullName evidence="3">OmpA-like domain-containing protein</fullName>
    </recommendedName>
</protein>
<proteinExistence type="predicted"/>
<gene>
    <name evidence="4" type="ORF">MNB_SV-14-722</name>
</gene>
<dbReference type="InterPro" id="IPR036737">
    <property type="entry name" value="OmpA-like_sf"/>
</dbReference>